<feature type="transmembrane region" description="Helical" evidence="12">
    <location>
        <begin position="175"/>
        <end position="192"/>
    </location>
</feature>
<dbReference type="OrthoDB" id="6637947at2"/>
<evidence type="ECO:0000313" key="15">
    <source>
        <dbReference type="Proteomes" id="UP000334990"/>
    </source>
</evidence>
<evidence type="ECO:0000256" key="5">
    <source>
        <dbReference type="ARBA" id="ARBA00022692"/>
    </source>
</evidence>
<dbReference type="PANTHER" id="PTHR43386:SF2">
    <property type="entry name" value="OLIGOPEPTIDE TRANSPORT SYSTEM PERMEASE PROTEIN OPPC"/>
    <property type="match status" value="1"/>
</dbReference>
<keyword evidence="8 12" id="KW-1133">Transmembrane helix</keyword>
<evidence type="ECO:0000256" key="11">
    <source>
        <dbReference type="ARBA" id="ARBA00072251"/>
    </source>
</evidence>
<evidence type="ECO:0000259" key="13">
    <source>
        <dbReference type="PROSITE" id="PS50928"/>
    </source>
</evidence>
<reference evidence="14 15" key="1">
    <citation type="submission" date="2019-10" db="EMBL/GenBank/DDBJ databases">
        <title>Whole genome shotgun sequence of Acrocarpospora corrugata NBRC 13972.</title>
        <authorList>
            <person name="Ichikawa N."/>
            <person name="Kimura A."/>
            <person name="Kitahashi Y."/>
            <person name="Komaki H."/>
            <person name="Oguchi A."/>
        </authorList>
    </citation>
    <scope>NUCLEOTIDE SEQUENCE [LARGE SCALE GENOMIC DNA]</scope>
    <source>
        <strain evidence="14 15">NBRC 13972</strain>
    </source>
</reference>
<dbReference type="Gene3D" id="1.10.3720.10">
    <property type="entry name" value="MetI-like"/>
    <property type="match status" value="1"/>
</dbReference>
<evidence type="ECO:0000256" key="8">
    <source>
        <dbReference type="ARBA" id="ARBA00022989"/>
    </source>
</evidence>
<comment type="subcellular location">
    <subcellularLocation>
        <location evidence="1">Cell inner membrane</location>
        <topology evidence="1">Multi-pass membrane protein</topology>
    </subcellularLocation>
    <subcellularLocation>
        <location evidence="12">Cell membrane</location>
        <topology evidence="12">Multi-pass membrane protein</topology>
    </subcellularLocation>
</comment>
<evidence type="ECO:0000256" key="4">
    <source>
        <dbReference type="ARBA" id="ARBA00022519"/>
    </source>
</evidence>
<keyword evidence="6" id="KW-0571">Peptide transport</keyword>
<feature type="domain" description="ABC transmembrane type-1" evidence="13">
    <location>
        <begin position="117"/>
        <end position="303"/>
    </location>
</feature>
<proteinExistence type="inferred from homology"/>
<dbReference type="InterPro" id="IPR000515">
    <property type="entry name" value="MetI-like"/>
</dbReference>
<sequence length="319" mass="33820">MTSEEVTGPRGQVGPGAAAGTALARPVAGASVGSVVPSRWRIVFGRFAGSWGGRFGGLLLLGLFLLAFVGPVLVPWSYLDKDFLAFLQEPTGAHWFGTTQTGGDVFALTLRGMQKSLLIGLLVAVVSTAVAAVVGAFAGYYLGWTDWVLGWVTDLLLVLPAFLVIAVLSPALGQGAWLALVVLLAAFMWMVTSKVVRGMTISIREREYVRAAQFMGVPGYKIIFRHVIPNMASLLIVDATVNVSAAILTETSLSYFGFGVQAPDVSLGGLIADGARTAVYAPWTFWFAAGLLVLLILAVNLIGDALRDAFDPTSNRGRR</sequence>
<dbReference type="RefSeq" id="WP_155338521.1">
    <property type="nucleotide sequence ID" value="NZ_BAAABN010000002.1"/>
</dbReference>
<keyword evidence="2 12" id="KW-0813">Transport</keyword>
<keyword evidence="9 12" id="KW-0472">Membrane</keyword>
<keyword evidence="5 12" id="KW-0812">Transmembrane</keyword>
<evidence type="ECO:0000256" key="6">
    <source>
        <dbReference type="ARBA" id="ARBA00022856"/>
    </source>
</evidence>
<dbReference type="Pfam" id="PF00528">
    <property type="entry name" value="BPD_transp_1"/>
    <property type="match status" value="1"/>
</dbReference>
<feature type="transmembrane region" description="Helical" evidence="12">
    <location>
        <begin position="283"/>
        <end position="302"/>
    </location>
</feature>
<keyword evidence="7" id="KW-0653">Protein transport</keyword>
<dbReference type="GO" id="GO:0055085">
    <property type="term" value="P:transmembrane transport"/>
    <property type="evidence" value="ECO:0007669"/>
    <property type="project" value="InterPro"/>
</dbReference>
<evidence type="ECO:0000256" key="7">
    <source>
        <dbReference type="ARBA" id="ARBA00022927"/>
    </source>
</evidence>
<name>A0A5M3VZI7_9ACTN</name>
<dbReference type="GO" id="GO:0015031">
    <property type="term" value="P:protein transport"/>
    <property type="evidence" value="ECO:0007669"/>
    <property type="project" value="UniProtKB-KW"/>
</dbReference>
<feature type="transmembrane region" description="Helical" evidence="12">
    <location>
        <begin position="117"/>
        <end position="142"/>
    </location>
</feature>
<evidence type="ECO:0000256" key="12">
    <source>
        <dbReference type="RuleBase" id="RU363032"/>
    </source>
</evidence>
<accession>A0A5M3VZI7</accession>
<dbReference type="PANTHER" id="PTHR43386">
    <property type="entry name" value="OLIGOPEPTIDE TRANSPORT SYSTEM PERMEASE PROTEIN APPC"/>
    <property type="match status" value="1"/>
</dbReference>
<dbReference type="InterPro" id="IPR035906">
    <property type="entry name" value="MetI-like_sf"/>
</dbReference>
<evidence type="ECO:0000256" key="1">
    <source>
        <dbReference type="ARBA" id="ARBA00004429"/>
    </source>
</evidence>
<organism evidence="14 15">
    <name type="scientific">Acrocarpospora corrugata</name>
    <dbReference type="NCBI Taxonomy" id="35763"/>
    <lineage>
        <taxon>Bacteria</taxon>
        <taxon>Bacillati</taxon>
        <taxon>Actinomycetota</taxon>
        <taxon>Actinomycetes</taxon>
        <taxon>Streptosporangiales</taxon>
        <taxon>Streptosporangiaceae</taxon>
        <taxon>Acrocarpospora</taxon>
    </lineage>
</organism>
<evidence type="ECO:0000313" key="14">
    <source>
        <dbReference type="EMBL" id="GES02287.1"/>
    </source>
</evidence>
<keyword evidence="4" id="KW-0997">Cell inner membrane</keyword>
<dbReference type="SUPFAM" id="SSF161098">
    <property type="entry name" value="MetI-like"/>
    <property type="match status" value="1"/>
</dbReference>
<dbReference type="AlphaFoldDB" id="A0A5M3VZI7"/>
<dbReference type="InterPro" id="IPR050366">
    <property type="entry name" value="BP-dependent_transpt_permease"/>
</dbReference>
<dbReference type="InterPro" id="IPR025966">
    <property type="entry name" value="OppC_N"/>
</dbReference>
<comment type="similarity">
    <text evidence="10">Belongs to the binding-protein-dependent transport system permease family. OppBC subfamily.</text>
</comment>
<feature type="transmembrane region" description="Helical" evidence="12">
    <location>
        <begin position="148"/>
        <end position="168"/>
    </location>
</feature>
<comment type="caution">
    <text evidence="14">The sequence shown here is derived from an EMBL/GenBank/DDBJ whole genome shotgun (WGS) entry which is preliminary data.</text>
</comment>
<dbReference type="CDD" id="cd06261">
    <property type="entry name" value="TM_PBP2"/>
    <property type="match status" value="1"/>
</dbReference>
<dbReference type="GO" id="GO:0005886">
    <property type="term" value="C:plasma membrane"/>
    <property type="evidence" value="ECO:0007669"/>
    <property type="project" value="UniProtKB-SubCell"/>
</dbReference>
<keyword evidence="15" id="KW-1185">Reference proteome</keyword>
<protein>
    <recommendedName>
        <fullName evidence="11">Oligopeptide transport system permease protein OppC</fullName>
    </recommendedName>
</protein>
<evidence type="ECO:0000256" key="9">
    <source>
        <dbReference type="ARBA" id="ARBA00023136"/>
    </source>
</evidence>
<dbReference type="Pfam" id="PF12911">
    <property type="entry name" value="OppC_N"/>
    <property type="match status" value="1"/>
</dbReference>
<gene>
    <name evidence="14" type="ORF">Acor_43530</name>
</gene>
<dbReference type="EMBL" id="BLAD01000057">
    <property type="protein sequence ID" value="GES02287.1"/>
    <property type="molecule type" value="Genomic_DNA"/>
</dbReference>
<evidence type="ECO:0000256" key="3">
    <source>
        <dbReference type="ARBA" id="ARBA00022475"/>
    </source>
</evidence>
<evidence type="ECO:0000256" key="10">
    <source>
        <dbReference type="ARBA" id="ARBA00024202"/>
    </source>
</evidence>
<dbReference type="GO" id="GO:0015833">
    <property type="term" value="P:peptide transport"/>
    <property type="evidence" value="ECO:0007669"/>
    <property type="project" value="UniProtKB-KW"/>
</dbReference>
<dbReference type="PROSITE" id="PS50928">
    <property type="entry name" value="ABC_TM1"/>
    <property type="match status" value="1"/>
</dbReference>
<dbReference type="Proteomes" id="UP000334990">
    <property type="component" value="Unassembled WGS sequence"/>
</dbReference>
<keyword evidence="3" id="KW-1003">Cell membrane</keyword>
<evidence type="ECO:0000256" key="2">
    <source>
        <dbReference type="ARBA" id="ARBA00022448"/>
    </source>
</evidence>
<feature type="transmembrane region" description="Helical" evidence="12">
    <location>
        <begin position="55"/>
        <end position="79"/>
    </location>
</feature>